<dbReference type="InterPro" id="IPR052603">
    <property type="entry name" value="EFCB6"/>
</dbReference>
<dbReference type="STRING" id="10195.A0A3M7SNV7"/>
<gene>
    <name evidence="2" type="ORF">BpHYR1_028057</name>
</gene>
<organism evidence="2 3">
    <name type="scientific">Brachionus plicatilis</name>
    <name type="common">Marine rotifer</name>
    <name type="synonym">Brachionus muelleri</name>
    <dbReference type="NCBI Taxonomy" id="10195"/>
    <lineage>
        <taxon>Eukaryota</taxon>
        <taxon>Metazoa</taxon>
        <taxon>Spiralia</taxon>
        <taxon>Gnathifera</taxon>
        <taxon>Rotifera</taxon>
        <taxon>Eurotatoria</taxon>
        <taxon>Monogononta</taxon>
        <taxon>Pseudotrocha</taxon>
        <taxon>Ploima</taxon>
        <taxon>Brachionidae</taxon>
        <taxon>Brachionus</taxon>
    </lineage>
</organism>
<evidence type="ECO:0000313" key="2">
    <source>
        <dbReference type="EMBL" id="RNA37524.1"/>
    </source>
</evidence>
<dbReference type="Proteomes" id="UP000276133">
    <property type="component" value="Unassembled WGS sequence"/>
</dbReference>
<dbReference type="InterPro" id="IPR011992">
    <property type="entry name" value="EF-hand-dom_pair"/>
</dbReference>
<dbReference type="GO" id="GO:0005509">
    <property type="term" value="F:calcium ion binding"/>
    <property type="evidence" value="ECO:0007669"/>
    <property type="project" value="InterPro"/>
</dbReference>
<dbReference type="Gene3D" id="1.10.238.10">
    <property type="entry name" value="EF-hand"/>
    <property type="match status" value="3"/>
</dbReference>
<dbReference type="PROSITE" id="PS50222">
    <property type="entry name" value="EF_HAND_2"/>
    <property type="match status" value="2"/>
</dbReference>
<feature type="domain" description="EF-hand" evidence="1">
    <location>
        <begin position="429"/>
        <end position="464"/>
    </location>
</feature>
<dbReference type="Pfam" id="PF13833">
    <property type="entry name" value="EF-hand_8"/>
    <property type="match status" value="1"/>
</dbReference>
<dbReference type="PANTHER" id="PTHR20875:SF5">
    <property type="entry name" value="EF-HAND DOMAIN-CONTAINING PROTEIN"/>
    <property type="match status" value="1"/>
</dbReference>
<sequence length="1016" mass="119696">MAKSFAESVKLPNLVAIQHPMTKFSAKCNLNVQGKNPNESSLSNFGSFSFDRKNYIASLLDKDEIRSKNSVNKINTTSDQVLDLINQKLNTGYYGVRHLFVSNDVHKNGRLSRESFKWILNQLCGFISNETWNKIIQKFKLDEYETISFDEFISYFDSNQKVKKEMLNKNLELLDFKSSSMSTLLSQRDLTKKIPLPELSSTYCLSIIRSKAVKKDFDPKKYLPEECFLKSLVLPHHLQKLLNNLEIRLSRKEFQKLWNKFDINDTGCCRTNIFLRLINYKSTEEDQNRFQLHKSKSFIVDKLELNNQFSGNYPTVPLNTFRSNKSFQAEENNQKIEETKLVNSMSEFQNETLDEVEVEEMDEEEIQNVHEAREEKNEECPKNNLKSLNRTDTSLSEAKIKSMVSSLKKTNDFGPKNDLVSFLNNKLNEGLIVLRTAFEYIDQDRLGHLLVFEFRSVLEEFKFFTDAKLMTSFLKKHYLLKNDQIVDYVKFLNVFNDRSPHSLFKQPPNFGTEDQLEMQILHFLHENYETLFSFFKKSLEDSTCSLEQLRRLIEQRFSIIIDINQFENLLDFLNVDSDSQRIQWEIMFRKFSEIDAWKLFKDSYDRSECKSRKSSSASSRSSFNRSKSLLYFNPKPEPIVEINEKTILEQDSEKNSDLEFTSDDETLSSMLTFNNKKSFKKSKYSKISKHFQEEVKLIRALEKKVESNMRLQFHGINKHFSVLDKTHTEMIDRDIFQNLMKKCGSNFTQNEIDLLWKDFDSESVPFSLFVRRFFVPEEFDNFRHIRHKIKLEKKINEEQRANGFAVGSFNNSFSYPQPKETEIKKRKNRAIIQKARPLILQHWEELKQQFRREDKLGKTSITLAKAYAILQNNQILSNETDLHELCHKFHTNGIDFSYVKFLKYFKSGKTDANGLSEFNPLLINLITKLREKHLEHNKIKRPNENDISNLLLIFKKYDLAKKGFLTDKEFKSLLDNLGLKPSPDQMYLIMSEFDPDLRGNFHYERLVHSLIEKMLI</sequence>
<proteinExistence type="predicted"/>
<comment type="caution">
    <text evidence="2">The sequence shown here is derived from an EMBL/GenBank/DDBJ whole genome shotgun (WGS) entry which is preliminary data.</text>
</comment>
<dbReference type="SUPFAM" id="SSF47473">
    <property type="entry name" value="EF-hand"/>
    <property type="match status" value="4"/>
</dbReference>
<accession>A0A3M7SNV7</accession>
<evidence type="ECO:0000313" key="3">
    <source>
        <dbReference type="Proteomes" id="UP000276133"/>
    </source>
</evidence>
<dbReference type="OrthoDB" id="26525at2759"/>
<dbReference type="InterPro" id="IPR002048">
    <property type="entry name" value="EF_hand_dom"/>
</dbReference>
<feature type="domain" description="EF-hand" evidence="1">
    <location>
        <begin position="945"/>
        <end position="980"/>
    </location>
</feature>
<dbReference type="EMBL" id="REGN01001034">
    <property type="protein sequence ID" value="RNA37524.1"/>
    <property type="molecule type" value="Genomic_DNA"/>
</dbReference>
<reference evidence="2 3" key="1">
    <citation type="journal article" date="2018" name="Sci. Rep.">
        <title>Genomic signatures of local adaptation to the degree of environmental predictability in rotifers.</title>
        <authorList>
            <person name="Franch-Gras L."/>
            <person name="Hahn C."/>
            <person name="Garcia-Roger E.M."/>
            <person name="Carmona M.J."/>
            <person name="Serra M."/>
            <person name="Gomez A."/>
        </authorList>
    </citation>
    <scope>NUCLEOTIDE SEQUENCE [LARGE SCALE GENOMIC DNA]</scope>
    <source>
        <strain evidence="2">HYR1</strain>
    </source>
</reference>
<protein>
    <submittedName>
        <fullName evidence="2">EF-hand calcium-binding domain-containing 6</fullName>
    </submittedName>
</protein>
<dbReference type="PANTHER" id="PTHR20875">
    <property type="entry name" value="EF-HAND CALCIUM-BINDING DOMAIN-CONTAINING PROTEIN 6-RELATED"/>
    <property type="match status" value="1"/>
</dbReference>
<dbReference type="SMART" id="SM00054">
    <property type="entry name" value="EFh"/>
    <property type="match status" value="5"/>
</dbReference>
<dbReference type="AlphaFoldDB" id="A0A3M7SNV7"/>
<name>A0A3M7SNV7_BRAPC</name>
<keyword evidence="3" id="KW-1185">Reference proteome</keyword>
<evidence type="ECO:0000259" key="1">
    <source>
        <dbReference type="PROSITE" id="PS50222"/>
    </source>
</evidence>